<proteinExistence type="inferred from homology"/>
<evidence type="ECO:0000259" key="3">
    <source>
        <dbReference type="Pfam" id="PF02882"/>
    </source>
</evidence>
<organism evidence="4 5">
    <name type="scientific">Citrullus colocynthis</name>
    <name type="common">colocynth</name>
    <dbReference type="NCBI Taxonomy" id="252529"/>
    <lineage>
        <taxon>Eukaryota</taxon>
        <taxon>Viridiplantae</taxon>
        <taxon>Streptophyta</taxon>
        <taxon>Embryophyta</taxon>
        <taxon>Tracheophyta</taxon>
        <taxon>Spermatophyta</taxon>
        <taxon>Magnoliopsida</taxon>
        <taxon>eudicotyledons</taxon>
        <taxon>Gunneridae</taxon>
        <taxon>Pentapetalae</taxon>
        <taxon>rosids</taxon>
        <taxon>fabids</taxon>
        <taxon>Cucurbitales</taxon>
        <taxon>Cucurbitaceae</taxon>
        <taxon>Benincaseae</taxon>
        <taxon>Citrullus</taxon>
    </lineage>
</organism>
<dbReference type="InterPro" id="IPR020630">
    <property type="entry name" value="THF_DH/CycHdrlase_cat_dom"/>
</dbReference>
<dbReference type="SUPFAM" id="SSF53223">
    <property type="entry name" value="Aminoacid dehydrogenase-like, N-terminal domain"/>
    <property type="match status" value="1"/>
</dbReference>
<gene>
    <name evidence="4" type="ORF">CITCOLO1_LOCUS11782</name>
</gene>
<keyword evidence="1" id="KW-0554">One-carbon metabolism</keyword>
<dbReference type="SUPFAM" id="SSF51735">
    <property type="entry name" value="NAD(P)-binding Rossmann-fold domains"/>
    <property type="match status" value="1"/>
</dbReference>
<dbReference type="Gene3D" id="3.40.50.10860">
    <property type="entry name" value="Leucine Dehydrogenase, chain A, domain 1"/>
    <property type="match status" value="1"/>
</dbReference>
<sequence length="482" mass="52461">MHRLEKETRRKVSTIGTVNLPKGTMQQCPKKEIKAVTEAKATTGGGGGGSDGGKIFKSKMFQSKEIRAFRRTPGLPSVVSYEKLPIVHTTTETLLATQYPSLGASPVKGRKKFSRDTENGDHCVNMALLYKSLSRRVLLTSAAMKRRITTDCRQILMSPPLISIDFPDIWTSSSCSDYSSITTSYDNPQTATVIDGRVIAEEIKSGITDEVRRMKNSTRNVPGLAVIMVGQRRDSLTYVRNKIAACEEAGIKSEISNLPENCTEDQVLNALSRFHEDPSIHGILVQLPLPQHLDEGKILNSVHLEKDVDGFHPLNMGNLAMRGREPLFLPCTPKGCIELLIRSGVEIAGKRAVVIGRSNIVGLPTSLLLQRHHATVSIVHAFTRNPEQIAREADIVIAAAGVPNLVRGSWLKPGAVVIDVGTNPVEDPSCEYGYRLIGDVCYEEASRVASAITPVPGGVGPVTVAMLLLNTLESAKRAHNFT</sequence>
<dbReference type="CDD" id="cd01080">
    <property type="entry name" value="NAD_bind_m-THF_DH_Cyclohyd"/>
    <property type="match status" value="1"/>
</dbReference>
<evidence type="ECO:0000313" key="4">
    <source>
        <dbReference type="EMBL" id="CAK9319765.1"/>
    </source>
</evidence>
<feature type="domain" description="Tetrahydrofolate dehydrogenase/cyclohydrolase NAD(P)-binding" evidence="3">
    <location>
        <begin position="330"/>
        <end position="478"/>
    </location>
</feature>
<evidence type="ECO:0008006" key="6">
    <source>
        <dbReference type="Google" id="ProtNLM"/>
    </source>
</evidence>
<keyword evidence="5" id="KW-1185">Reference proteome</keyword>
<dbReference type="InterPro" id="IPR000672">
    <property type="entry name" value="THF_DH/CycHdrlase"/>
</dbReference>
<accession>A0ABP0YJE0</accession>
<evidence type="ECO:0000313" key="5">
    <source>
        <dbReference type="Proteomes" id="UP001642487"/>
    </source>
</evidence>
<reference evidence="4 5" key="1">
    <citation type="submission" date="2024-03" db="EMBL/GenBank/DDBJ databases">
        <authorList>
            <person name="Gkanogiannis A."/>
            <person name="Becerra Lopez-Lavalle L."/>
        </authorList>
    </citation>
    <scope>NUCLEOTIDE SEQUENCE [LARGE SCALE GENOMIC DNA]</scope>
</reference>
<protein>
    <recommendedName>
        <fullName evidence="6">Methenyltetrahydrofolate cyclohydrolase</fullName>
    </recommendedName>
</protein>
<dbReference type="Proteomes" id="UP001642487">
    <property type="component" value="Chromosome 4"/>
</dbReference>
<dbReference type="InterPro" id="IPR046346">
    <property type="entry name" value="Aminoacid_DH-like_N_sf"/>
</dbReference>
<dbReference type="HAMAP" id="MF_01576">
    <property type="entry name" value="THF_DHG_CYH"/>
    <property type="match status" value="1"/>
</dbReference>
<dbReference type="InterPro" id="IPR036291">
    <property type="entry name" value="NAD(P)-bd_dom_sf"/>
</dbReference>
<evidence type="ECO:0000256" key="1">
    <source>
        <dbReference type="ARBA" id="ARBA00022563"/>
    </source>
</evidence>
<dbReference type="PRINTS" id="PR00085">
    <property type="entry name" value="THFDHDRGNASE"/>
</dbReference>
<name>A0ABP0YJE0_9ROSI</name>
<dbReference type="PANTHER" id="PTHR48099">
    <property type="entry name" value="C-1-TETRAHYDROFOLATE SYNTHASE, CYTOPLASMIC-RELATED"/>
    <property type="match status" value="1"/>
</dbReference>
<feature type="domain" description="Tetrahydrofolate dehydrogenase/cyclohydrolase catalytic" evidence="2">
    <location>
        <begin position="194"/>
        <end position="309"/>
    </location>
</feature>
<dbReference type="Pfam" id="PF00763">
    <property type="entry name" value="THF_DHG_CYH"/>
    <property type="match status" value="1"/>
</dbReference>
<dbReference type="Pfam" id="PF02882">
    <property type="entry name" value="THF_DHG_CYH_C"/>
    <property type="match status" value="1"/>
</dbReference>
<evidence type="ECO:0000259" key="2">
    <source>
        <dbReference type="Pfam" id="PF00763"/>
    </source>
</evidence>
<dbReference type="Gene3D" id="3.40.50.720">
    <property type="entry name" value="NAD(P)-binding Rossmann-like Domain"/>
    <property type="match status" value="1"/>
</dbReference>
<dbReference type="InterPro" id="IPR020631">
    <property type="entry name" value="THF_DH/CycHdrlase_NAD-bd_dom"/>
</dbReference>
<dbReference type="PANTHER" id="PTHR48099:SF10">
    <property type="entry name" value="BIFUNCTIONAL PROTEIN FOLD 1, MITOCHONDRIAL"/>
    <property type="match status" value="1"/>
</dbReference>
<dbReference type="EMBL" id="OZ021738">
    <property type="protein sequence ID" value="CAK9319765.1"/>
    <property type="molecule type" value="Genomic_DNA"/>
</dbReference>